<accession>A0A948TF73</accession>
<reference evidence="3" key="1">
    <citation type="journal article" date="2021" name="PeerJ">
        <title>Extensive microbial diversity within the chicken gut microbiome revealed by metagenomics and culture.</title>
        <authorList>
            <person name="Gilroy R."/>
            <person name="Ravi A."/>
            <person name="Getino M."/>
            <person name="Pursley I."/>
            <person name="Horton D.L."/>
            <person name="Alikhan N.F."/>
            <person name="Baker D."/>
            <person name="Gharbi K."/>
            <person name="Hall N."/>
            <person name="Watson M."/>
            <person name="Adriaenssens E.M."/>
            <person name="Foster-Nyarko E."/>
            <person name="Jarju S."/>
            <person name="Secka A."/>
            <person name="Antonio M."/>
            <person name="Oren A."/>
            <person name="Chaudhuri R.R."/>
            <person name="La Ragione R."/>
            <person name="Hildebrand F."/>
            <person name="Pallen M.J."/>
        </authorList>
    </citation>
    <scope>NUCLEOTIDE SEQUENCE</scope>
    <source>
        <strain evidence="3">378</strain>
    </source>
</reference>
<evidence type="ECO:0000313" key="3">
    <source>
        <dbReference type="EMBL" id="MBU3843799.1"/>
    </source>
</evidence>
<evidence type="ECO:0000313" key="4">
    <source>
        <dbReference type="Proteomes" id="UP000733611"/>
    </source>
</evidence>
<reference evidence="3" key="2">
    <citation type="submission" date="2021-04" db="EMBL/GenBank/DDBJ databases">
        <authorList>
            <person name="Gilroy R."/>
        </authorList>
    </citation>
    <scope>NUCLEOTIDE SEQUENCE</scope>
    <source>
        <strain evidence="3">378</strain>
    </source>
</reference>
<dbReference type="InterPro" id="IPR046818">
    <property type="entry name" value="MmeI_C"/>
</dbReference>
<organism evidence="3 4">
    <name type="scientific">Candidatus Anaerobiospirillum pullicola</name>
    <dbReference type="NCBI Taxonomy" id="2838451"/>
    <lineage>
        <taxon>Bacteria</taxon>
        <taxon>Pseudomonadati</taxon>
        <taxon>Pseudomonadota</taxon>
        <taxon>Gammaproteobacteria</taxon>
        <taxon>Aeromonadales</taxon>
        <taxon>Succinivibrionaceae</taxon>
        <taxon>Anaerobiospirillum</taxon>
    </lineage>
</organism>
<comment type="caution">
    <text evidence="3">The sequence shown here is derived from an EMBL/GenBank/DDBJ whole genome shotgun (WGS) entry which is preliminary data.</text>
</comment>
<protein>
    <recommendedName>
        <fullName evidence="2">MmeI-like C-terminal domain-containing protein</fullName>
    </recommendedName>
</protein>
<name>A0A948TF73_9GAMM</name>
<dbReference type="Pfam" id="PF20467">
    <property type="entry name" value="MmeI_C"/>
    <property type="match status" value="1"/>
</dbReference>
<feature type="compositionally biased region" description="Basic residues" evidence="1">
    <location>
        <begin position="137"/>
        <end position="148"/>
    </location>
</feature>
<sequence length="148" mass="16957">MRLTSGRLGLSYRYSRDYTYNTFIWPELTPKQQTALEKLAQQIIDFCKQATSAPNSNLTLGKLYNPESMPAKLKQLFAKLDSVVEQAYRPEPFKDDAERLSFLLGLYNKRITEAASQEAAKANAQDSEEEEEEQTTKKAKRTRRAKKA</sequence>
<dbReference type="AlphaFoldDB" id="A0A948TF73"/>
<dbReference type="Proteomes" id="UP000733611">
    <property type="component" value="Unassembled WGS sequence"/>
</dbReference>
<proteinExistence type="predicted"/>
<dbReference type="EMBL" id="JAHLFE010000054">
    <property type="protein sequence ID" value="MBU3843799.1"/>
    <property type="molecule type" value="Genomic_DNA"/>
</dbReference>
<feature type="region of interest" description="Disordered" evidence="1">
    <location>
        <begin position="116"/>
        <end position="148"/>
    </location>
</feature>
<feature type="domain" description="MmeI-like C-terminal" evidence="2">
    <location>
        <begin position="29"/>
        <end position="109"/>
    </location>
</feature>
<evidence type="ECO:0000256" key="1">
    <source>
        <dbReference type="SAM" id="MobiDB-lite"/>
    </source>
</evidence>
<feature type="compositionally biased region" description="Low complexity" evidence="1">
    <location>
        <begin position="116"/>
        <end position="125"/>
    </location>
</feature>
<gene>
    <name evidence="3" type="ORF">H9847_02850</name>
</gene>
<evidence type="ECO:0000259" key="2">
    <source>
        <dbReference type="Pfam" id="PF20467"/>
    </source>
</evidence>